<dbReference type="Gene3D" id="3.40.1350.10">
    <property type="match status" value="1"/>
</dbReference>
<accession>A0A0D9QIP9</accession>
<dbReference type="Pfam" id="PF01974">
    <property type="entry name" value="tRNA_int_endo"/>
    <property type="match status" value="1"/>
</dbReference>
<feature type="domain" description="tRNA intron endonuclease catalytic" evidence="4">
    <location>
        <begin position="14"/>
        <end position="89"/>
    </location>
</feature>
<dbReference type="EC" id="4.6.1.16" evidence="2"/>
<dbReference type="OrthoDB" id="48041at2759"/>
<dbReference type="SUPFAM" id="SSF53032">
    <property type="entry name" value="tRNA-intron endonuclease catalytic domain-like"/>
    <property type="match status" value="1"/>
</dbReference>
<protein>
    <recommendedName>
        <fullName evidence="2">tRNA-intron lyase</fullName>
        <ecNumber evidence="2">4.6.1.16</ecNumber>
    </recommendedName>
</protein>
<dbReference type="Proteomes" id="UP000054561">
    <property type="component" value="Unassembled WGS sequence"/>
</dbReference>
<dbReference type="AlphaFoldDB" id="A0A0D9QIP9"/>
<dbReference type="GO" id="GO:0005634">
    <property type="term" value="C:nucleus"/>
    <property type="evidence" value="ECO:0007669"/>
    <property type="project" value="UniProtKB-ARBA"/>
</dbReference>
<dbReference type="GO" id="GO:0003676">
    <property type="term" value="F:nucleic acid binding"/>
    <property type="evidence" value="ECO:0007669"/>
    <property type="project" value="InterPro"/>
</dbReference>
<sequence length="101" mass="11414">MTSRNALRNIVLADLSKNFTTSDGIKYGADFVVYRGNMHTEHGFSLIFIKEENVPLTDKDKTVICRICESVKKKGIIAYVNGHTKEIKYEEICRKTEGSPS</sequence>
<dbReference type="CDD" id="cd22363">
    <property type="entry name" value="tRNA-intron_lyase_C"/>
    <property type="match status" value="1"/>
</dbReference>
<dbReference type="GeneID" id="24268732"/>
<evidence type="ECO:0000256" key="1">
    <source>
        <dbReference type="ARBA" id="ARBA00008078"/>
    </source>
</evidence>
<dbReference type="GO" id="GO:0006388">
    <property type="term" value="P:tRNA splicing, via endonucleolytic cleavage and ligation"/>
    <property type="evidence" value="ECO:0007669"/>
    <property type="project" value="InterPro"/>
</dbReference>
<proteinExistence type="inferred from homology"/>
<evidence type="ECO:0000313" key="5">
    <source>
        <dbReference type="EMBL" id="KJP86909.1"/>
    </source>
</evidence>
<evidence type="ECO:0000313" key="6">
    <source>
        <dbReference type="Proteomes" id="UP000054561"/>
    </source>
</evidence>
<dbReference type="VEuPathDB" id="PlasmoDB:AK88_03418"/>
<evidence type="ECO:0000256" key="2">
    <source>
        <dbReference type="ARBA" id="ARBA00012573"/>
    </source>
</evidence>
<comment type="similarity">
    <text evidence="1">Belongs to the tRNA-intron endonuclease family.</text>
</comment>
<dbReference type="InterPro" id="IPR006677">
    <property type="entry name" value="tRNA_intron_Endonuc_cat-like"/>
</dbReference>
<dbReference type="InterPro" id="IPR011856">
    <property type="entry name" value="tRNA_endonuc-like_dom_sf"/>
</dbReference>
<dbReference type="EMBL" id="KQ001683">
    <property type="protein sequence ID" value="KJP86909.1"/>
    <property type="molecule type" value="Genomic_DNA"/>
</dbReference>
<comment type="catalytic activity">
    <reaction evidence="3">
        <text>pretRNA = a 3'-half-tRNA molecule with a 5'-OH end + a 5'-half-tRNA molecule with a 2',3'-cyclic phosphate end + an intron with a 2',3'-cyclic phosphate and a 5'-hydroxyl terminus.</text>
        <dbReference type="EC" id="4.6.1.16"/>
    </reaction>
</comment>
<dbReference type="GO" id="GO:0000213">
    <property type="term" value="F:tRNA-intron lyase activity"/>
    <property type="evidence" value="ECO:0007669"/>
    <property type="project" value="UniProtKB-EC"/>
</dbReference>
<name>A0A0D9QIP9_PLAFR</name>
<organism evidence="5 6">
    <name type="scientific">Plasmodium fragile</name>
    <dbReference type="NCBI Taxonomy" id="5857"/>
    <lineage>
        <taxon>Eukaryota</taxon>
        <taxon>Sar</taxon>
        <taxon>Alveolata</taxon>
        <taxon>Apicomplexa</taxon>
        <taxon>Aconoidasida</taxon>
        <taxon>Haemosporida</taxon>
        <taxon>Plasmodiidae</taxon>
        <taxon>Plasmodium</taxon>
        <taxon>Plasmodium (Plasmodium)</taxon>
    </lineage>
</organism>
<reference evidence="5 6" key="1">
    <citation type="submission" date="2014-03" db="EMBL/GenBank/DDBJ databases">
        <title>The Genome Sequence of Plasmodium fragile nilgiri.</title>
        <authorList>
            <consortium name="The Broad Institute Genomics Platform"/>
            <consortium name="The Broad Institute Genome Sequencing Center for Infectious Disease"/>
            <person name="Neafsey D."/>
            <person name="Duraisingh M."/>
            <person name="Young S.K."/>
            <person name="Zeng Q."/>
            <person name="Gargeya S."/>
            <person name="Abouelleil A."/>
            <person name="Alvarado L."/>
            <person name="Chapman S.B."/>
            <person name="Gainer-Dewar J."/>
            <person name="Goldberg J."/>
            <person name="Griggs A."/>
            <person name="Gujja S."/>
            <person name="Hansen M."/>
            <person name="Howarth C."/>
            <person name="Imamovic A."/>
            <person name="Larimer J."/>
            <person name="Pearson M."/>
            <person name="Poon T.W."/>
            <person name="Priest M."/>
            <person name="Roberts A."/>
            <person name="Saif S."/>
            <person name="Shea T."/>
            <person name="Sykes S."/>
            <person name="Wortman J."/>
            <person name="Nusbaum C."/>
            <person name="Birren B."/>
        </authorList>
    </citation>
    <scope>NUCLEOTIDE SEQUENCE [LARGE SCALE GENOMIC DNA]</scope>
    <source>
        <strain evidence="6">nilgiri</strain>
    </source>
</reference>
<evidence type="ECO:0000259" key="4">
    <source>
        <dbReference type="Pfam" id="PF01974"/>
    </source>
</evidence>
<dbReference type="OMA" id="KGIIAYV"/>
<dbReference type="RefSeq" id="XP_012336458.1">
    <property type="nucleotide sequence ID" value="XM_012481035.1"/>
</dbReference>
<keyword evidence="6" id="KW-1185">Reference proteome</keyword>
<gene>
    <name evidence="5" type="ORF">AK88_03418</name>
</gene>
<dbReference type="InterPro" id="IPR036167">
    <property type="entry name" value="tRNA_intron_Endo_cat-like_sf"/>
</dbReference>
<evidence type="ECO:0000256" key="3">
    <source>
        <dbReference type="ARBA" id="ARBA00034031"/>
    </source>
</evidence>